<dbReference type="EMBL" id="FTNO01000001">
    <property type="protein sequence ID" value="SIQ86994.1"/>
    <property type="molecule type" value="Genomic_DNA"/>
</dbReference>
<evidence type="ECO:0000313" key="6">
    <source>
        <dbReference type="EMBL" id="SIQ86994.1"/>
    </source>
</evidence>
<reference evidence="7" key="1">
    <citation type="submission" date="2017-01" db="EMBL/GenBank/DDBJ databases">
        <authorList>
            <person name="Varghese N."/>
            <person name="Submissions S."/>
        </authorList>
    </citation>
    <scope>NUCLEOTIDE SEQUENCE [LARGE SCALE GENOMIC DNA]</scope>
    <source>
        <strain evidence="7">CGMCC 1.7737</strain>
    </source>
</reference>
<evidence type="ECO:0000256" key="2">
    <source>
        <dbReference type="ARBA" id="ARBA00022630"/>
    </source>
</evidence>
<proteinExistence type="predicted"/>
<dbReference type="Proteomes" id="UP000186914">
    <property type="component" value="Unassembled WGS sequence"/>
</dbReference>
<feature type="domain" description="FAD dependent oxidoreductase" evidence="5">
    <location>
        <begin position="5"/>
        <end position="356"/>
    </location>
</feature>
<dbReference type="GO" id="GO:0008115">
    <property type="term" value="F:sarcosine oxidase activity"/>
    <property type="evidence" value="ECO:0007669"/>
    <property type="project" value="TreeGrafter"/>
</dbReference>
<keyword evidence="7" id="KW-1185">Reference proteome</keyword>
<dbReference type="InterPro" id="IPR036188">
    <property type="entry name" value="FAD/NAD-bd_sf"/>
</dbReference>
<sequence length="375" mass="41650">MAHYDTIVVGVGGMGSAAVSHLAKRGQRVLGLERYDVPHAKGSSHGVTRIIRKAYYEHPDYVPLLSRAYDLWHELDETHPTQLLHTTGCIVAGPEGSEKVAGARESCEQHDIDYELLSAEAVAERYPGYDLPDDFVAVVEPDGGFLHVEQCVVAHVASAHRHGAEIRAREAVLDWEPTPDGGVRVETDKGSYTADTMVVTAGAWAKNLLPILESQAVPERQVLGWFQPNDPEQFRPDSFPVFIVDCEEGYFYGFPEYGVPGYKVGKYNHFHEQVNPDKMVEPNRADERVLREFTERYFPEAAGPTMRLETCLFTNSPDEHFIIDTLPDHPQVVVGAGFSGHGFKLSSVVGEILAELAIDGESRHDIGLFSLNRFH</sequence>
<dbReference type="InterPro" id="IPR006076">
    <property type="entry name" value="FAD-dep_OxRdtase"/>
</dbReference>
<dbReference type="AlphaFoldDB" id="A0A1N6WA74"/>
<name>A0A1N6WA74_9EURY</name>
<evidence type="ECO:0000256" key="1">
    <source>
        <dbReference type="ARBA" id="ARBA00001974"/>
    </source>
</evidence>
<organism evidence="6 7">
    <name type="scientific">Haladaptatus litoreus</name>
    <dbReference type="NCBI Taxonomy" id="553468"/>
    <lineage>
        <taxon>Archaea</taxon>
        <taxon>Methanobacteriati</taxon>
        <taxon>Methanobacteriota</taxon>
        <taxon>Stenosarchaea group</taxon>
        <taxon>Halobacteria</taxon>
        <taxon>Halobacteriales</taxon>
        <taxon>Haladaptataceae</taxon>
        <taxon>Haladaptatus</taxon>
    </lineage>
</organism>
<keyword evidence="3" id="KW-0274">FAD</keyword>
<dbReference type="Pfam" id="PF01266">
    <property type="entry name" value="DAO"/>
    <property type="match status" value="1"/>
</dbReference>
<dbReference type="SUPFAM" id="SSF54373">
    <property type="entry name" value="FAD-linked reductases, C-terminal domain"/>
    <property type="match status" value="1"/>
</dbReference>
<gene>
    <name evidence="6" type="ORF">SAMN05421858_0652</name>
</gene>
<keyword evidence="2" id="KW-0285">Flavoprotein</keyword>
<dbReference type="PANTHER" id="PTHR10961:SF7">
    <property type="entry name" value="FAD DEPENDENT OXIDOREDUCTASE DOMAIN-CONTAINING PROTEIN"/>
    <property type="match status" value="1"/>
</dbReference>
<keyword evidence="4" id="KW-0560">Oxidoreductase</keyword>
<dbReference type="Gene3D" id="3.50.50.60">
    <property type="entry name" value="FAD/NAD(P)-binding domain"/>
    <property type="match status" value="1"/>
</dbReference>
<dbReference type="OrthoDB" id="300965at2157"/>
<protein>
    <submittedName>
        <fullName evidence="6">Sarcosine oxidase</fullName>
    </submittedName>
</protein>
<evidence type="ECO:0000256" key="4">
    <source>
        <dbReference type="ARBA" id="ARBA00023002"/>
    </source>
</evidence>
<accession>A0A1N6WA74</accession>
<dbReference type="PANTHER" id="PTHR10961">
    <property type="entry name" value="PEROXISOMAL SARCOSINE OXIDASE"/>
    <property type="match status" value="1"/>
</dbReference>
<evidence type="ECO:0000256" key="3">
    <source>
        <dbReference type="ARBA" id="ARBA00022827"/>
    </source>
</evidence>
<dbReference type="Gene3D" id="3.30.9.10">
    <property type="entry name" value="D-Amino Acid Oxidase, subunit A, domain 2"/>
    <property type="match status" value="1"/>
</dbReference>
<dbReference type="GO" id="GO:0050660">
    <property type="term" value="F:flavin adenine dinucleotide binding"/>
    <property type="evidence" value="ECO:0007669"/>
    <property type="project" value="InterPro"/>
</dbReference>
<evidence type="ECO:0000259" key="5">
    <source>
        <dbReference type="Pfam" id="PF01266"/>
    </source>
</evidence>
<dbReference type="RefSeq" id="WP_076427884.1">
    <property type="nucleotide sequence ID" value="NZ_FTNO01000001.1"/>
</dbReference>
<dbReference type="NCBIfam" id="NF008425">
    <property type="entry name" value="PRK11259.1"/>
    <property type="match status" value="1"/>
</dbReference>
<dbReference type="SUPFAM" id="SSF51905">
    <property type="entry name" value="FAD/NAD(P)-binding domain"/>
    <property type="match status" value="1"/>
</dbReference>
<evidence type="ECO:0000313" key="7">
    <source>
        <dbReference type="Proteomes" id="UP000186914"/>
    </source>
</evidence>
<comment type="cofactor">
    <cofactor evidence="1">
        <name>FAD</name>
        <dbReference type="ChEBI" id="CHEBI:57692"/>
    </cofactor>
</comment>
<dbReference type="InterPro" id="IPR045170">
    <property type="entry name" value="MTOX"/>
</dbReference>